<evidence type="ECO:0000313" key="2">
    <source>
        <dbReference type="Proteomes" id="UP000770661"/>
    </source>
</evidence>
<reference evidence="1" key="1">
    <citation type="submission" date="2020-07" db="EMBL/GenBank/DDBJ databases">
        <title>The High-quality genome of the commercially important snow crab, Chionoecetes opilio.</title>
        <authorList>
            <person name="Jeong J.-H."/>
            <person name="Ryu S."/>
        </authorList>
    </citation>
    <scope>NUCLEOTIDE SEQUENCE</scope>
    <source>
        <strain evidence="1">MADBK_172401_WGS</strain>
        <tissue evidence="1">Digestive gland</tissue>
    </source>
</reference>
<sequence length="126" mass="13620">MLPLAGTQGLHVTTTWRVFSLQGVFPRSSRRSPLDAFCLGVFPRRPPCHTLSKGTRYVKGHHDSVLAVIQGVLPRRIRGTLLLFGVGMHLPGQESKDSAQRGGGWCVISLASASWEVLAMTSLVAA</sequence>
<dbReference type="AlphaFoldDB" id="A0A8J5CQ06"/>
<proteinExistence type="predicted"/>
<organism evidence="1 2">
    <name type="scientific">Chionoecetes opilio</name>
    <name type="common">Atlantic snow crab</name>
    <name type="synonym">Cancer opilio</name>
    <dbReference type="NCBI Taxonomy" id="41210"/>
    <lineage>
        <taxon>Eukaryota</taxon>
        <taxon>Metazoa</taxon>
        <taxon>Ecdysozoa</taxon>
        <taxon>Arthropoda</taxon>
        <taxon>Crustacea</taxon>
        <taxon>Multicrustacea</taxon>
        <taxon>Malacostraca</taxon>
        <taxon>Eumalacostraca</taxon>
        <taxon>Eucarida</taxon>
        <taxon>Decapoda</taxon>
        <taxon>Pleocyemata</taxon>
        <taxon>Brachyura</taxon>
        <taxon>Eubrachyura</taxon>
        <taxon>Majoidea</taxon>
        <taxon>Majidae</taxon>
        <taxon>Chionoecetes</taxon>
    </lineage>
</organism>
<keyword evidence="2" id="KW-1185">Reference proteome</keyword>
<accession>A0A8J5CQ06</accession>
<comment type="caution">
    <text evidence="1">The sequence shown here is derived from an EMBL/GenBank/DDBJ whole genome shotgun (WGS) entry which is preliminary data.</text>
</comment>
<dbReference type="Proteomes" id="UP000770661">
    <property type="component" value="Unassembled WGS sequence"/>
</dbReference>
<evidence type="ECO:0000313" key="1">
    <source>
        <dbReference type="EMBL" id="KAG0717450.1"/>
    </source>
</evidence>
<dbReference type="EMBL" id="JACEEZ010017522">
    <property type="protein sequence ID" value="KAG0717450.1"/>
    <property type="molecule type" value="Genomic_DNA"/>
</dbReference>
<name>A0A8J5CQ06_CHIOP</name>
<gene>
    <name evidence="1" type="ORF">GWK47_054402</name>
</gene>
<protein>
    <submittedName>
        <fullName evidence="1">Uncharacterized protein</fullName>
    </submittedName>
</protein>